<evidence type="ECO:0000256" key="1">
    <source>
        <dbReference type="PROSITE-ProRule" id="PRU00473"/>
    </source>
</evidence>
<protein>
    <submittedName>
        <fullName evidence="4">OmpA family protein</fullName>
    </submittedName>
</protein>
<dbReference type="GO" id="GO:0016020">
    <property type="term" value="C:membrane"/>
    <property type="evidence" value="ECO:0007669"/>
    <property type="project" value="UniProtKB-UniRule"/>
</dbReference>
<accession>A0AB39UXU3</accession>
<proteinExistence type="predicted"/>
<dbReference type="KEGG" id="tcd:AAIA72_02175"/>
<name>A0AB39UXU3_9GAMM</name>
<feature type="domain" description="OmpA-like" evidence="3">
    <location>
        <begin position="583"/>
        <end position="714"/>
    </location>
</feature>
<keyword evidence="1" id="KW-0472">Membrane</keyword>
<feature type="region of interest" description="Disordered" evidence="2">
    <location>
        <begin position="548"/>
        <end position="569"/>
    </location>
</feature>
<dbReference type="InterPro" id="IPR006665">
    <property type="entry name" value="OmpA-like"/>
</dbReference>
<dbReference type="CDD" id="cd07185">
    <property type="entry name" value="OmpA_C-like"/>
    <property type="match status" value="1"/>
</dbReference>
<dbReference type="Gene3D" id="3.30.1330.60">
    <property type="entry name" value="OmpA-like domain"/>
    <property type="match status" value="1"/>
</dbReference>
<dbReference type="SUPFAM" id="SSF103088">
    <property type="entry name" value="OmpA-like"/>
    <property type="match status" value="1"/>
</dbReference>
<dbReference type="PROSITE" id="PS51123">
    <property type="entry name" value="OMPA_2"/>
    <property type="match status" value="1"/>
</dbReference>
<dbReference type="EMBL" id="CP154858">
    <property type="protein sequence ID" value="XDT72814.1"/>
    <property type="molecule type" value="Genomic_DNA"/>
</dbReference>
<evidence type="ECO:0000259" key="3">
    <source>
        <dbReference type="PROSITE" id="PS51123"/>
    </source>
</evidence>
<dbReference type="InterPro" id="IPR036737">
    <property type="entry name" value="OmpA-like_sf"/>
</dbReference>
<feature type="compositionally biased region" description="Basic and acidic residues" evidence="2">
    <location>
        <begin position="676"/>
        <end position="702"/>
    </location>
</feature>
<dbReference type="RefSeq" id="WP_369601818.1">
    <property type="nucleotide sequence ID" value="NZ_CP154858.1"/>
</dbReference>
<dbReference type="Pfam" id="PF00691">
    <property type="entry name" value="OmpA"/>
    <property type="match status" value="1"/>
</dbReference>
<reference evidence="4" key="1">
    <citation type="submission" date="2024-05" db="EMBL/GenBank/DDBJ databases">
        <title>Genome sequencing of novel strain.</title>
        <authorList>
            <person name="Ganbat D."/>
            <person name="Ganbat S."/>
            <person name="Lee S.-J."/>
        </authorList>
    </citation>
    <scope>NUCLEOTIDE SEQUENCE</scope>
    <source>
        <strain evidence="4">SMD15-11</strain>
    </source>
</reference>
<organism evidence="4">
    <name type="scientific">Thermohahella caldifontis</name>
    <dbReference type="NCBI Taxonomy" id="3142973"/>
    <lineage>
        <taxon>Bacteria</taxon>
        <taxon>Pseudomonadati</taxon>
        <taxon>Pseudomonadota</taxon>
        <taxon>Gammaproteobacteria</taxon>
        <taxon>Oceanospirillales</taxon>
        <taxon>Hahellaceae</taxon>
        <taxon>Thermohahella</taxon>
    </lineage>
</organism>
<gene>
    <name evidence="4" type="ORF">AAIA72_02175</name>
</gene>
<evidence type="ECO:0000313" key="4">
    <source>
        <dbReference type="EMBL" id="XDT72814.1"/>
    </source>
</evidence>
<dbReference type="AlphaFoldDB" id="A0AB39UXU3"/>
<feature type="region of interest" description="Disordered" evidence="2">
    <location>
        <begin position="675"/>
        <end position="702"/>
    </location>
</feature>
<sequence>MSAQVQGPDITGNPRQNDLARRLEQDDIICRRVFTKDYDPDERRFVPGAKCRPASHLFFMMELDVPRNDGLPGLVRRFEPVYSDAQGELNHLQHRTTPDGRIELTRQNFMAGITQAMHHPSKGAGLTLVRLPVQDVQTMMLAYGREEWKAQMHKLLSAPDVKKDIPFIPLQKIPIKEIDLNAFPGQGKSLQDLGQISGFASALVLPRFRTVYVTFTSADLVGALVSLTSIDTGRRFSDRASDTNGFGACAAIGGAGQYFVSGLYYLHVELPKGVRLSQVLGKTATGLPPDARGWTLMVHLDFPIETPLGPAQVVRGDPVTVEEVLVQQFPDAWKSRWSARLKALNGGTFRPAEAPALDRLLLTGGAASKWAAGTLTATSARDIYWNLADALRGSQFFGRDTELRSFANLVFTSRDIRNALHEGNRKALGDLAALKQKGRLREAAKTVSFWKEASKTLGLNWTDPLEQQGKPFYLSTLDVPRFLKGPLDVTLRSARAAGSALDVFSLAAAIMGIPQTWASVDRAASQQDHAVAAFRHLAGEYARRLSLPDTGRPMTDHSSSGQHSGWLPDDILPEEPFRKALKPRKRIAMHTLRFGYGHNLSTLRKNDMTFLASLADTLAEKLKSGSRLIISLTGHASTPGSDSWNQLLSEKRAREVEKALKRALRARGADPADYPESLRIEVTGRGESEPVTRPDGSEDEAASKRVVLDCHEVVEGVPAAWLPCREAQQSLALRCDAAIAASLGYDKAWATTLLTTLSGAYDSVTVILGVIPSLQPVSGALIAAKAIASALANGADLIGSTEADIIRSSESVGALGGVLEYGLALAGNALDSLEHIHKSLAEVRDRARHNEVLTLTAARDYARAEQAPDAERDARLESWTALQFHLRYQILNGLLGLIQRACWLAVTGDEPRQSSLAKWFDRLDIPGYIDTYLLRDGWLFDTREAIPVAPDALWLSQVRRRSWYTRTDGQNVIRHTPEHLYMASFTHGLRYHYQRLTSYHDLPWRDHVYARTQTLFPLHGQFSQDTEMLATQLATIVHTLTPESVAWTDMYWCPRGKAGEWSPFRFRFGPFGNHAPLSPFEPVRILVVMEKYEIWPSHAEGIPDKDYMTDPLTGKRFRLDKHKKPILLRPSPVPVTLWLHRFDGINVSCPLMDVNLHILQEHELPEEERHYAGRLGAVIHPFFQFGPVTHHGLRPVASDNWLDMAVDLMKWAFSPTERSVAGATARSLT</sequence>
<evidence type="ECO:0000256" key="2">
    <source>
        <dbReference type="SAM" id="MobiDB-lite"/>
    </source>
</evidence>